<accession>A0A8S8ZKV2</accession>
<name>A0A8S8ZKV2_SORMA</name>
<protein>
    <recommendedName>
        <fullName evidence="6">FAD-binding domain-containing protein</fullName>
    </recommendedName>
</protein>
<evidence type="ECO:0000256" key="1">
    <source>
        <dbReference type="ARBA" id="ARBA00022630"/>
    </source>
</evidence>
<comment type="caution">
    <text evidence="7">The sequence shown here is derived from an EMBL/GenBank/DDBJ whole genome shotgun (WGS) entry which is preliminary data.</text>
</comment>
<feature type="domain" description="FAD-binding" evidence="6">
    <location>
        <begin position="73"/>
        <end position="267"/>
    </location>
</feature>
<evidence type="ECO:0000256" key="2">
    <source>
        <dbReference type="ARBA" id="ARBA00022827"/>
    </source>
</evidence>
<dbReference type="InterPro" id="IPR002938">
    <property type="entry name" value="FAD-bd"/>
</dbReference>
<dbReference type="PANTHER" id="PTHR43476">
    <property type="entry name" value="3-(3-HYDROXY-PHENYL)PROPIONATE/3-HYDROXYCINNAMIC ACID HYDROXYLASE"/>
    <property type="match status" value="1"/>
</dbReference>
<dbReference type="GO" id="GO:0071949">
    <property type="term" value="F:FAD binding"/>
    <property type="evidence" value="ECO:0007669"/>
    <property type="project" value="InterPro"/>
</dbReference>
<sequence length="267" mass="29578">MREDGRDGEEGKDGEENAGKAMAVVKWGWEVIDVGDVGDGDSDEAQVGEEPGKKKVTPGNGNGNTGKAWVKAKTTSGTTEILKADYIVACDGANSTLRKLLFGSGSDAFPGFTWDKQIVATNIYYPFDKYHYDDSQFFIDTEHWHMVAKIQLDGLYRVTYGELGGLSNEELKERLEQKFRRILPGNSGPEEYELVNFSPYKVHQRCVEEMRMGRCLLVADAAHLCNPFGGLGLTVGIADVGSLYDCLLRIHTGQADDSILYKYDEVR</sequence>
<dbReference type="Gene3D" id="3.50.50.60">
    <property type="entry name" value="FAD/NAD(P)-binding domain"/>
    <property type="match status" value="1"/>
</dbReference>
<dbReference type="PRINTS" id="PR00420">
    <property type="entry name" value="RNGMNOXGNASE"/>
</dbReference>
<dbReference type="VEuPathDB" id="FungiDB:SMAC_05837"/>
<dbReference type="Proteomes" id="UP000433876">
    <property type="component" value="Unassembled WGS sequence"/>
</dbReference>
<proteinExistence type="predicted"/>
<feature type="region of interest" description="Disordered" evidence="5">
    <location>
        <begin position="38"/>
        <end position="68"/>
    </location>
</feature>
<dbReference type="EMBL" id="NMPR01000134">
    <property type="protein sequence ID" value="KAA8629496.1"/>
    <property type="molecule type" value="Genomic_DNA"/>
</dbReference>
<feature type="compositionally biased region" description="Acidic residues" evidence="5">
    <location>
        <begin position="38"/>
        <end position="47"/>
    </location>
</feature>
<dbReference type="AlphaFoldDB" id="A0A8S8ZKV2"/>
<dbReference type="GO" id="GO:0016491">
    <property type="term" value="F:oxidoreductase activity"/>
    <property type="evidence" value="ECO:0007669"/>
    <property type="project" value="UniProtKB-KW"/>
</dbReference>
<evidence type="ECO:0000259" key="6">
    <source>
        <dbReference type="Pfam" id="PF01494"/>
    </source>
</evidence>
<dbReference type="Pfam" id="PF01494">
    <property type="entry name" value="FAD_binding_3"/>
    <property type="match status" value="1"/>
</dbReference>
<gene>
    <name evidence="7" type="ORF">SMACR_05837</name>
</gene>
<keyword evidence="1" id="KW-0285">Flavoprotein</keyword>
<keyword evidence="4" id="KW-0520">NAD</keyword>
<evidence type="ECO:0000256" key="5">
    <source>
        <dbReference type="SAM" id="MobiDB-lite"/>
    </source>
</evidence>
<dbReference type="InterPro" id="IPR050631">
    <property type="entry name" value="PheA/TfdB_FAD_monoxygenase"/>
</dbReference>
<dbReference type="InterPro" id="IPR036188">
    <property type="entry name" value="FAD/NAD-bd_sf"/>
</dbReference>
<organism evidence="7 8">
    <name type="scientific">Sordaria macrospora</name>
    <dbReference type="NCBI Taxonomy" id="5147"/>
    <lineage>
        <taxon>Eukaryota</taxon>
        <taxon>Fungi</taxon>
        <taxon>Dikarya</taxon>
        <taxon>Ascomycota</taxon>
        <taxon>Pezizomycotina</taxon>
        <taxon>Sordariomycetes</taxon>
        <taxon>Sordariomycetidae</taxon>
        <taxon>Sordariales</taxon>
        <taxon>Sordariaceae</taxon>
        <taxon>Sordaria</taxon>
    </lineage>
</organism>
<keyword evidence="3" id="KW-0560">Oxidoreductase</keyword>
<evidence type="ECO:0000313" key="8">
    <source>
        <dbReference type="Proteomes" id="UP000433876"/>
    </source>
</evidence>
<dbReference type="SUPFAM" id="SSF51905">
    <property type="entry name" value="FAD/NAD(P)-binding domain"/>
    <property type="match status" value="1"/>
</dbReference>
<evidence type="ECO:0000256" key="3">
    <source>
        <dbReference type="ARBA" id="ARBA00023002"/>
    </source>
</evidence>
<dbReference type="PANTHER" id="PTHR43476:SF4">
    <property type="entry name" value="BLR0106 PROTEIN"/>
    <property type="match status" value="1"/>
</dbReference>
<reference evidence="7 8" key="1">
    <citation type="submission" date="2017-07" db="EMBL/GenBank/DDBJ databases">
        <title>Genome sequence of the Sordaria macrospora wild type strain R19027.</title>
        <authorList>
            <person name="Nowrousian M."/>
            <person name="Teichert I."/>
            <person name="Kueck U."/>
        </authorList>
    </citation>
    <scope>NUCLEOTIDE SEQUENCE [LARGE SCALE GENOMIC DNA]</scope>
    <source>
        <strain evidence="7 8">R19027</strain>
        <tissue evidence="7">Mycelium</tissue>
    </source>
</reference>
<keyword evidence="2" id="KW-0274">FAD</keyword>
<evidence type="ECO:0000256" key="4">
    <source>
        <dbReference type="ARBA" id="ARBA00023027"/>
    </source>
</evidence>
<evidence type="ECO:0000313" key="7">
    <source>
        <dbReference type="EMBL" id="KAA8629496.1"/>
    </source>
</evidence>
<dbReference type="Gene3D" id="3.30.70.2450">
    <property type="match status" value="1"/>
</dbReference>